<dbReference type="InterPro" id="IPR036589">
    <property type="entry name" value="HCY_dom_sf"/>
</dbReference>
<feature type="domain" description="Hcy-binding" evidence="3">
    <location>
        <begin position="5"/>
        <end position="322"/>
    </location>
</feature>
<evidence type="ECO:0000259" key="3">
    <source>
        <dbReference type="PROSITE" id="PS50970"/>
    </source>
</evidence>
<dbReference type="SUPFAM" id="SSF82282">
    <property type="entry name" value="Homocysteine S-methyltransferase"/>
    <property type="match status" value="1"/>
</dbReference>
<dbReference type="Gene3D" id="3.20.20.330">
    <property type="entry name" value="Homocysteine-binding-like domain"/>
    <property type="match status" value="1"/>
</dbReference>
<dbReference type="InterPro" id="IPR017226">
    <property type="entry name" value="BHMT-like"/>
</dbReference>
<keyword evidence="2" id="KW-0808">Transferase</keyword>
<proteinExistence type="predicted"/>
<evidence type="ECO:0000256" key="1">
    <source>
        <dbReference type="ARBA" id="ARBA00022603"/>
    </source>
</evidence>
<dbReference type="PANTHER" id="PTHR11103:SF18">
    <property type="entry name" value="SLR1189 PROTEIN"/>
    <property type="match status" value="1"/>
</dbReference>
<organism evidence="4">
    <name type="scientific">marine metagenome</name>
    <dbReference type="NCBI Taxonomy" id="408172"/>
    <lineage>
        <taxon>unclassified sequences</taxon>
        <taxon>metagenomes</taxon>
        <taxon>ecological metagenomes</taxon>
    </lineage>
</organism>
<keyword evidence="1" id="KW-0489">Methyltransferase</keyword>
<dbReference type="Pfam" id="PF02574">
    <property type="entry name" value="S-methyl_trans"/>
    <property type="match status" value="1"/>
</dbReference>
<protein>
    <recommendedName>
        <fullName evidence="3">Hcy-binding domain-containing protein</fullName>
    </recommendedName>
</protein>
<dbReference type="EMBL" id="UINC01002632">
    <property type="protein sequence ID" value="SUZ98719.1"/>
    <property type="molecule type" value="Genomic_DNA"/>
</dbReference>
<dbReference type="AlphaFoldDB" id="A0A381S5I2"/>
<dbReference type="GO" id="GO:0009086">
    <property type="term" value="P:methionine biosynthetic process"/>
    <property type="evidence" value="ECO:0007669"/>
    <property type="project" value="InterPro"/>
</dbReference>
<sequence length="329" mass="36207">MTDYKQLKARLDAREIILLDGAIGTQLQHMRAPMNNQAWAAAALDTHPFTVRRLHENYIKAGVDVITTNTYSAGRHNLEPLGLSDRVEELNLRAVMLAQDARNACADERSIYVAGSVSNFGLIAGAEPEWKQFVRRSGTFLQGRSETSNAQAKDNLREQAEVLAEAGVDLLLAEATGSTEQRHWVIEACVSTGLPVWAGFKCRLDDNDQLKVGYRSEDDFESSIDDLLALGPDVVTIFHSNVAATSVALPVMQNHWKGPIGLYPDADRSDYVATYRDSATDTEVGPEAYVDITRTWVDQGAQIIGGCCGFEIEYIRPLRDALPTHVPTS</sequence>
<reference evidence="4" key="1">
    <citation type="submission" date="2018-05" db="EMBL/GenBank/DDBJ databases">
        <authorList>
            <person name="Lanie J.A."/>
            <person name="Ng W.-L."/>
            <person name="Kazmierczak K.M."/>
            <person name="Andrzejewski T.M."/>
            <person name="Davidsen T.M."/>
            <person name="Wayne K.J."/>
            <person name="Tettelin H."/>
            <person name="Glass J.I."/>
            <person name="Rusch D."/>
            <person name="Podicherti R."/>
            <person name="Tsui H.-C.T."/>
            <person name="Winkler M.E."/>
        </authorList>
    </citation>
    <scope>NUCLEOTIDE SEQUENCE</scope>
</reference>
<name>A0A381S5I2_9ZZZZ</name>
<dbReference type="GO" id="GO:0008168">
    <property type="term" value="F:methyltransferase activity"/>
    <property type="evidence" value="ECO:0007669"/>
    <property type="project" value="UniProtKB-KW"/>
</dbReference>
<dbReference type="InterPro" id="IPR003726">
    <property type="entry name" value="HCY_dom"/>
</dbReference>
<dbReference type="PANTHER" id="PTHR11103">
    <property type="entry name" value="SLR1189 PROTEIN"/>
    <property type="match status" value="1"/>
</dbReference>
<accession>A0A381S5I2</accession>
<evidence type="ECO:0000313" key="4">
    <source>
        <dbReference type="EMBL" id="SUZ98719.1"/>
    </source>
</evidence>
<evidence type="ECO:0000256" key="2">
    <source>
        <dbReference type="ARBA" id="ARBA00022679"/>
    </source>
</evidence>
<dbReference type="GO" id="GO:0008270">
    <property type="term" value="F:zinc ion binding"/>
    <property type="evidence" value="ECO:0007669"/>
    <property type="project" value="InterPro"/>
</dbReference>
<gene>
    <name evidence="4" type="ORF">METZ01_LOCUS51573</name>
</gene>
<dbReference type="GO" id="GO:0032259">
    <property type="term" value="P:methylation"/>
    <property type="evidence" value="ECO:0007669"/>
    <property type="project" value="UniProtKB-KW"/>
</dbReference>
<dbReference type="PROSITE" id="PS50970">
    <property type="entry name" value="HCY"/>
    <property type="match status" value="1"/>
</dbReference>
<dbReference type="PIRSF" id="PIRSF037505">
    <property type="entry name" value="Betaine_HMT"/>
    <property type="match status" value="1"/>
</dbReference>